<comment type="cofactor">
    <cofactor evidence="1">
        <name>heme</name>
        <dbReference type="ChEBI" id="CHEBI:30413"/>
    </cofactor>
</comment>
<accession>A0AAN9ACV0</accession>
<evidence type="ECO:0000313" key="12">
    <source>
        <dbReference type="Proteomes" id="UP001381693"/>
    </source>
</evidence>
<keyword evidence="4" id="KW-0349">Heme</keyword>
<dbReference type="GO" id="GO:0020037">
    <property type="term" value="F:heme binding"/>
    <property type="evidence" value="ECO:0007669"/>
    <property type="project" value="InterPro"/>
</dbReference>
<dbReference type="InterPro" id="IPR036396">
    <property type="entry name" value="Cyt_P450_sf"/>
</dbReference>
<dbReference type="GO" id="GO:0005789">
    <property type="term" value="C:endoplasmic reticulum membrane"/>
    <property type="evidence" value="ECO:0007669"/>
    <property type="project" value="UniProtKB-SubCell"/>
</dbReference>
<dbReference type="AlphaFoldDB" id="A0AAN9ACV0"/>
<evidence type="ECO:0000256" key="3">
    <source>
        <dbReference type="ARBA" id="ARBA00010617"/>
    </source>
</evidence>
<keyword evidence="12" id="KW-1185">Reference proteome</keyword>
<keyword evidence="6" id="KW-0256">Endoplasmic reticulum</keyword>
<evidence type="ECO:0000256" key="1">
    <source>
        <dbReference type="ARBA" id="ARBA00001971"/>
    </source>
</evidence>
<evidence type="ECO:0000256" key="5">
    <source>
        <dbReference type="ARBA" id="ARBA00022723"/>
    </source>
</evidence>
<comment type="subcellular location">
    <subcellularLocation>
        <location evidence="2">Endoplasmic reticulum membrane</location>
    </subcellularLocation>
</comment>
<evidence type="ECO:0000256" key="10">
    <source>
        <dbReference type="ARBA" id="ARBA00023136"/>
    </source>
</evidence>
<organism evidence="11 12">
    <name type="scientific">Halocaridina rubra</name>
    <name type="common">Hawaiian red shrimp</name>
    <dbReference type="NCBI Taxonomy" id="373956"/>
    <lineage>
        <taxon>Eukaryota</taxon>
        <taxon>Metazoa</taxon>
        <taxon>Ecdysozoa</taxon>
        <taxon>Arthropoda</taxon>
        <taxon>Crustacea</taxon>
        <taxon>Multicrustacea</taxon>
        <taxon>Malacostraca</taxon>
        <taxon>Eumalacostraca</taxon>
        <taxon>Eucarida</taxon>
        <taxon>Decapoda</taxon>
        <taxon>Pleocyemata</taxon>
        <taxon>Caridea</taxon>
        <taxon>Atyoidea</taxon>
        <taxon>Atyidae</taxon>
        <taxon>Halocaridina</taxon>
    </lineage>
</organism>
<evidence type="ECO:0000256" key="2">
    <source>
        <dbReference type="ARBA" id="ARBA00004586"/>
    </source>
</evidence>
<comment type="similarity">
    <text evidence="3">Belongs to the cytochrome P450 family.</text>
</comment>
<dbReference type="SUPFAM" id="SSF48264">
    <property type="entry name" value="Cytochrome P450"/>
    <property type="match status" value="1"/>
</dbReference>
<evidence type="ECO:0000313" key="11">
    <source>
        <dbReference type="EMBL" id="KAK7081205.1"/>
    </source>
</evidence>
<dbReference type="InterPro" id="IPR001128">
    <property type="entry name" value="Cyt_P450"/>
</dbReference>
<gene>
    <name evidence="11" type="primary">CYP4V2_3</name>
    <name evidence="11" type="ORF">SK128_003597</name>
</gene>
<name>A0AAN9ACV0_HALRR</name>
<dbReference type="GO" id="GO:0004497">
    <property type="term" value="F:monooxygenase activity"/>
    <property type="evidence" value="ECO:0007669"/>
    <property type="project" value="UniProtKB-KW"/>
</dbReference>
<evidence type="ECO:0000256" key="8">
    <source>
        <dbReference type="ARBA" id="ARBA00023004"/>
    </source>
</evidence>
<dbReference type="Pfam" id="PF00067">
    <property type="entry name" value="p450"/>
    <property type="match status" value="1"/>
</dbReference>
<dbReference type="Gene3D" id="1.10.630.10">
    <property type="entry name" value="Cytochrome P450"/>
    <property type="match status" value="1"/>
</dbReference>
<evidence type="ECO:0000256" key="4">
    <source>
        <dbReference type="ARBA" id="ARBA00022617"/>
    </source>
</evidence>
<dbReference type="Proteomes" id="UP001381693">
    <property type="component" value="Unassembled WGS sequence"/>
</dbReference>
<dbReference type="InterPro" id="IPR002402">
    <property type="entry name" value="Cyt_P450_E_grp-II"/>
</dbReference>
<keyword evidence="9" id="KW-0503">Monooxygenase</keyword>
<evidence type="ECO:0000256" key="7">
    <source>
        <dbReference type="ARBA" id="ARBA00023002"/>
    </source>
</evidence>
<reference evidence="11 12" key="1">
    <citation type="submission" date="2023-11" db="EMBL/GenBank/DDBJ databases">
        <title>Halocaridina rubra genome assembly.</title>
        <authorList>
            <person name="Smith C."/>
        </authorList>
    </citation>
    <scope>NUCLEOTIDE SEQUENCE [LARGE SCALE GENOMIC DNA]</scope>
    <source>
        <strain evidence="11">EP-1</strain>
        <tissue evidence="11">Whole</tissue>
    </source>
</reference>
<evidence type="ECO:0000256" key="9">
    <source>
        <dbReference type="ARBA" id="ARBA00023033"/>
    </source>
</evidence>
<keyword evidence="7" id="KW-0560">Oxidoreductase</keyword>
<sequence length="170" mass="20120">MIRLTILSLLTGKKWHQRRKMLTPAFHFKILEDFVEVFNHQSETLVSKLLDKANGNVFNIFPYITLCTLDIICETAMGCNVHAQENSDSEYVKAISRMVKLLQHRMTRPWQQPGFLFKLLGIEREHKKYLKILHQFTRETIAERRKIYQEIKQNGISHVEEQDDFVFIGE</sequence>
<dbReference type="PANTHER" id="PTHR24291">
    <property type="entry name" value="CYTOCHROME P450 FAMILY 4"/>
    <property type="match status" value="1"/>
</dbReference>
<proteinExistence type="inferred from homology"/>
<dbReference type="InterPro" id="IPR050196">
    <property type="entry name" value="Cytochrome_P450_Monoox"/>
</dbReference>
<keyword evidence="5" id="KW-0479">Metal-binding</keyword>
<evidence type="ECO:0000256" key="6">
    <source>
        <dbReference type="ARBA" id="ARBA00022824"/>
    </source>
</evidence>
<dbReference type="PRINTS" id="PR00464">
    <property type="entry name" value="EP450II"/>
</dbReference>
<dbReference type="GO" id="GO:0016705">
    <property type="term" value="F:oxidoreductase activity, acting on paired donors, with incorporation or reduction of molecular oxygen"/>
    <property type="evidence" value="ECO:0007669"/>
    <property type="project" value="InterPro"/>
</dbReference>
<dbReference type="GO" id="GO:0005506">
    <property type="term" value="F:iron ion binding"/>
    <property type="evidence" value="ECO:0007669"/>
    <property type="project" value="InterPro"/>
</dbReference>
<keyword evidence="10" id="KW-0472">Membrane</keyword>
<protein>
    <submittedName>
        <fullName evidence="11">Cytochrome P450 4V2</fullName>
    </submittedName>
</protein>
<dbReference type="EMBL" id="JAXCGZ010005679">
    <property type="protein sequence ID" value="KAK7081205.1"/>
    <property type="molecule type" value="Genomic_DNA"/>
</dbReference>
<dbReference type="PANTHER" id="PTHR24291:SF189">
    <property type="entry name" value="CYTOCHROME P450 4C3-RELATED"/>
    <property type="match status" value="1"/>
</dbReference>
<keyword evidence="8" id="KW-0408">Iron</keyword>
<comment type="caution">
    <text evidence="11">The sequence shown here is derived from an EMBL/GenBank/DDBJ whole genome shotgun (WGS) entry which is preliminary data.</text>
</comment>